<dbReference type="RefSeq" id="WP_004095480.1">
    <property type="nucleotide sequence ID" value="NZ_AFGF01000085.1"/>
</dbReference>
<gene>
    <name evidence="3" type="ORF">ALO_10964</name>
</gene>
<dbReference type="EMBL" id="AFGF01000085">
    <property type="protein sequence ID" value="EGO63885.1"/>
    <property type="molecule type" value="Genomic_DNA"/>
</dbReference>
<comment type="caution">
    <text evidence="3">The sequence shown here is derived from an EMBL/GenBank/DDBJ whole genome shotgun (WGS) entry which is preliminary data.</text>
</comment>
<feature type="domain" description="Peptidase MA-like" evidence="2">
    <location>
        <begin position="151"/>
        <end position="277"/>
    </location>
</feature>
<dbReference type="STRING" id="1009370.ALO_10964"/>
<accession>F7NJD7</accession>
<keyword evidence="1" id="KW-1133">Transmembrane helix</keyword>
<evidence type="ECO:0000313" key="4">
    <source>
        <dbReference type="Proteomes" id="UP000003240"/>
    </source>
</evidence>
<keyword evidence="1" id="KW-0812">Transmembrane</keyword>
<dbReference type="OrthoDB" id="9787613at2"/>
<sequence length="294" mass="33363">MNKTVPVSLAPVLILIIAALCVLYPFRLHKLVYSTVRQGAQVKQNYETRQLEVLETGHFRVKYHAGDRKMAEIVAQTAENSYQPVTALVGKAPAGKTLIVMHSDKDELYKAFGWTGNQSAMGVYWGGVIQVLAPDVWLQDKVSAKEFMRTGPMVHEFTHLVFDYRTNGNYSRWFTEGLAQYTEYKINGYEWLTPDNTLNGRLFTLDELDAQFDSLDNQSLAYRQSLAAVRYIAEVHGEQALQQVIQSLEQGEKIDRAVQKATGLNYQQYEAAWLEWAKDHMNHSGDTDISTGYP</sequence>
<proteinExistence type="predicted"/>
<dbReference type="Proteomes" id="UP000003240">
    <property type="component" value="Unassembled WGS sequence"/>
</dbReference>
<dbReference type="AlphaFoldDB" id="F7NJD7"/>
<dbReference type="eggNOG" id="COG0308">
    <property type="taxonomic scope" value="Bacteria"/>
</dbReference>
<organism evidence="3 4">
    <name type="scientific">Acetonema longum DSM 6540</name>
    <dbReference type="NCBI Taxonomy" id="1009370"/>
    <lineage>
        <taxon>Bacteria</taxon>
        <taxon>Bacillati</taxon>
        <taxon>Bacillota</taxon>
        <taxon>Negativicutes</taxon>
        <taxon>Acetonemataceae</taxon>
        <taxon>Acetonema</taxon>
    </lineage>
</organism>
<keyword evidence="1" id="KW-0472">Membrane</keyword>
<evidence type="ECO:0000256" key="1">
    <source>
        <dbReference type="SAM" id="Phobius"/>
    </source>
</evidence>
<reference evidence="3 4" key="1">
    <citation type="journal article" date="2011" name="EMBO J.">
        <title>Structural diversity of bacterial flagellar motors.</title>
        <authorList>
            <person name="Chen S."/>
            <person name="Beeby M."/>
            <person name="Murphy G.E."/>
            <person name="Leadbetter J.R."/>
            <person name="Hendrixson D.R."/>
            <person name="Briegel A."/>
            <person name="Li Z."/>
            <person name="Shi J."/>
            <person name="Tocheva E.I."/>
            <person name="Muller A."/>
            <person name="Dobro M.J."/>
            <person name="Jensen G.J."/>
        </authorList>
    </citation>
    <scope>NUCLEOTIDE SEQUENCE [LARGE SCALE GENOMIC DNA]</scope>
    <source>
        <strain evidence="3 4">DSM 6540</strain>
    </source>
</reference>
<dbReference type="Pfam" id="PF13485">
    <property type="entry name" value="Peptidase_MA_2"/>
    <property type="match status" value="1"/>
</dbReference>
<name>F7NJD7_9FIRM</name>
<keyword evidence="4" id="KW-1185">Reference proteome</keyword>
<feature type="transmembrane region" description="Helical" evidence="1">
    <location>
        <begin position="6"/>
        <end position="26"/>
    </location>
</feature>
<dbReference type="InterPro" id="IPR039568">
    <property type="entry name" value="Peptidase_MA-like_dom"/>
</dbReference>
<evidence type="ECO:0000259" key="2">
    <source>
        <dbReference type="Pfam" id="PF13485"/>
    </source>
</evidence>
<protein>
    <recommendedName>
        <fullName evidence="2">Peptidase MA-like domain-containing protein</fullName>
    </recommendedName>
</protein>
<evidence type="ECO:0000313" key="3">
    <source>
        <dbReference type="EMBL" id="EGO63885.1"/>
    </source>
</evidence>